<keyword evidence="4 7" id="KW-0573">Peptidoglycan synthesis</keyword>
<accession>A0A0F4LGU3</accession>
<feature type="binding site" evidence="7">
    <location>
        <begin position="42"/>
        <end position="43"/>
    </location>
    <ligand>
        <name>substrate</name>
    </ligand>
</feature>
<dbReference type="GO" id="GO:0008881">
    <property type="term" value="F:glutamate racemase activity"/>
    <property type="evidence" value="ECO:0007669"/>
    <property type="project" value="UniProtKB-UniRule"/>
</dbReference>
<dbReference type="PATRIC" id="fig|1218507.3.peg.659"/>
<proteinExistence type="inferred from homology"/>
<keyword evidence="6 7" id="KW-0961">Cell wall biogenesis/degradation</keyword>
<evidence type="ECO:0000256" key="3">
    <source>
        <dbReference type="ARBA" id="ARBA00022960"/>
    </source>
</evidence>
<dbReference type="STRING" id="1218507.JF74_04920"/>
<gene>
    <name evidence="7 8" type="primary">murI</name>
    <name evidence="8" type="ORF">JF74_04920</name>
</gene>
<dbReference type="EC" id="5.1.1.3" evidence="2 7"/>
<dbReference type="InterPro" id="IPR033134">
    <property type="entry name" value="Asp/Glu_racemase_AS_2"/>
</dbReference>
<dbReference type="PANTHER" id="PTHR21198">
    <property type="entry name" value="GLUTAMATE RACEMASE"/>
    <property type="match status" value="1"/>
</dbReference>
<feature type="active site" description="Proton donor/acceptor" evidence="7">
    <location>
        <position position="73"/>
    </location>
</feature>
<comment type="similarity">
    <text evidence="7">Belongs to the aspartate/glutamate racemases family.</text>
</comment>
<evidence type="ECO:0000256" key="6">
    <source>
        <dbReference type="ARBA" id="ARBA00023316"/>
    </source>
</evidence>
<dbReference type="SUPFAM" id="SSF53681">
    <property type="entry name" value="Aspartate/glutamate racemase"/>
    <property type="match status" value="2"/>
</dbReference>
<keyword evidence="5 7" id="KW-0413">Isomerase</keyword>
<dbReference type="HOGENOM" id="CLU_052344_0_2_9"/>
<organism evidence="8 9">
    <name type="scientific">Lactobacillus melliventris</name>
    <dbReference type="NCBI Taxonomy" id="1218507"/>
    <lineage>
        <taxon>Bacteria</taxon>
        <taxon>Bacillati</taxon>
        <taxon>Bacillota</taxon>
        <taxon>Bacilli</taxon>
        <taxon>Lactobacillales</taxon>
        <taxon>Lactobacillaceae</taxon>
        <taxon>Lactobacillus</taxon>
    </lineage>
</organism>
<dbReference type="Pfam" id="PF01177">
    <property type="entry name" value="Asp_Glu_race"/>
    <property type="match status" value="1"/>
</dbReference>
<dbReference type="PANTHER" id="PTHR21198:SF2">
    <property type="entry name" value="GLUTAMATE RACEMASE"/>
    <property type="match status" value="1"/>
</dbReference>
<dbReference type="RefSeq" id="WP_046324454.1">
    <property type="nucleotide sequence ID" value="NZ_JBHTMT010000008.1"/>
</dbReference>
<dbReference type="Proteomes" id="UP000033531">
    <property type="component" value="Unassembled WGS sequence"/>
</dbReference>
<feature type="active site" description="Proton donor/acceptor" evidence="7">
    <location>
        <position position="183"/>
    </location>
</feature>
<sequence length="262" mass="28512">MDNRPIGLLDSGVGGLTVVKKIIAKMPHESTVFIGDNAHVPYGDKSKAEIIALTKQSVNFLLSKNVKLIVFACNTATAVAMNAIQKEIEPQIIGVIQSGALAAAQATKNKNVAVVATKMTVSLNAYQKEIQKRDSQIVVHEIAAPQIVPLIEADAGHQAYVSALQELLLPINKLDIDTLVLGCTHYPIIRSEFAQCLKPNVQIIDPADQVAQYTYNVMKRDGLFGSNSNDGAHEYYTTGDVRMFNELGKIVLDEQYVSAKHL</sequence>
<dbReference type="OrthoDB" id="9801055at2"/>
<dbReference type="FunFam" id="3.40.50.1860:FF:000001">
    <property type="entry name" value="Glutamate racemase"/>
    <property type="match status" value="1"/>
</dbReference>
<dbReference type="GO" id="GO:0071555">
    <property type="term" value="P:cell wall organization"/>
    <property type="evidence" value="ECO:0007669"/>
    <property type="project" value="UniProtKB-KW"/>
</dbReference>
<evidence type="ECO:0000313" key="8">
    <source>
        <dbReference type="EMBL" id="KJY57464.1"/>
    </source>
</evidence>
<comment type="function">
    <text evidence="7">Provides the (R)-glutamate required for cell wall biosynthesis.</text>
</comment>
<evidence type="ECO:0000256" key="5">
    <source>
        <dbReference type="ARBA" id="ARBA00023235"/>
    </source>
</evidence>
<name>A0A0F4LGU3_9LACO</name>
<dbReference type="PROSITE" id="PS00924">
    <property type="entry name" value="ASP_GLU_RACEMASE_2"/>
    <property type="match status" value="1"/>
</dbReference>
<comment type="caution">
    <text evidence="8">The sequence shown here is derived from an EMBL/GenBank/DDBJ whole genome shotgun (WGS) entry which is preliminary data.</text>
</comment>
<dbReference type="EMBL" id="JXLI01000008">
    <property type="protein sequence ID" value="KJY57464.1"/>
    <property type="molecule type" value="Genomic_DNA"/>
</dbReference>
<reference evidence="8 9" key="1">
    <citation type="submission" date="2015-01" db="EMBL/GenBank/DDBJ databases">
        <title>Comparative genomics of the lactic acid bacteria isolated from the honey bee gut.</title>
        <authorList>
            <person name="Ellegaard K.M."/>
            <person name="Tamarit D."/>
            <person name="Javelind E."/>
            <person name="Olofsson T."/>
            <person name="Andersson S.G."/>
            <person name="Vasquez A."/>
        </authorList>
    </citation>
    <scope>NUCLEOTIDE SEQUENCE [LARGE SCALE GENOMIC DNA]</scope>
    <source>
        <strain evidence="8 9">Hma8</strain>
    </source>
</reference>
<dbReference type="HAMAP" id="MF_00258">
    <property type="entry name" value="Glu_racemase"/>
    <property type="match status" value="1"/>
</dbReference>
<dbReference type="InterPro" id="IPR015942">
    <property type="entry name" value="Asp/Glu/hydantoin_racemase"/>
</dbReference>
<dbReference type="NCBIfam" id="TIGR00067">
    <property type="entry name" value="glut_race"/>
    <property type="match status" value="1"/>
</dbReference>
<evidence type="ECO:0000256" key="4">
    <source>
        <dbReference type="ARBA" id="ARBA00022984"/>
    </source>
</evidence>
<dbReference type="Gene3D" id="3.40.50.1860">
    <property type="match status" value="2"/>
</dbReference>
<evidence type="ECO:0000256" key="1">
    <source>
        <dbReference type="ARBA" id="ARBA00001602"/>
    </source>
</evidence>
<dbReference type="InterPro" id="IPR004391">
    <property type="entry name" value="Glu_race"/>
</dbReference>
<evidence type="ECO:0000256" key="2">
    <source>
        <dbReference type="ARBA" id="ARBA00013090"/>
    </source>
</evidence>
<evidence type="ECO:0000313" key="9">
    <source>
        <dbReference type="Proteomes" id="UP000033531"/>
    </source>
</evidence>
<protein>
    <recommendedName>
        <fullName evidence="2 7">Glutamate racemase</fullName>
        <ecNumber evidence="2 7">5.1.1.3</ecNumber>
    </recommendedName>
</protein>
<dbReference type="GO" id="GO:0008360">
    <property type="term" value="P:regulation of cell shape"/>
    <property type="evidence" value="ECO:0007669"/>
    <property type="project" value="UniProtKB-KW"/>
</dbReference>
<dbReference type="InterPro" id="IPR001920">
    <property type="entry name" value="Asp/Glu_race"/>
</dbReference>
<evidence type="ECO:0000256" key="7">
    <source>
        <dbReference type="HAMAP-Rule" id="MF_00258"/>
    </source>
</evidence>
<feature type="binding site" evidence="7">
    <location>
        <begin position="74"/>
        <end position="75"/>
    </location>
    <ligand>
        <name>substrate</name>
    </ligand>
</feature>
<comment type="catalytic activity">
    <reaction evidence="1 7">
        <text>L-glutamate = D-glutamate</text>
        <dbReference type="Rhea" id="RHEA:12813"/>
        <dbReference type="ChEBI" id="CHEBI:29985"/>
        <dbReference type="ChEBI" id="CHEBI:29986"/>
        <dbReference type="EC" id="5.1.1.3"/>
    </reaction>
</comment>
<dbReference type="GO" id="GO:0009252">
    <property type="term" value="P:peptidoglycan biosynthetic process"/>
    <property type="evidence" value="ECO:0007669"/>
    <property type="project" value="UniProtKB-UniRule"/>
</dbReference>
<keyword evidence="3 7" id="KW-0133">Cell shape</keyword>
<dbReference type="UniPathway" id="UPA00219"/>
<dbReference type="AlphaFoldDB" id="A0A0F4LGU3"/>
<feature type="binding site" evidence="7">
    <location>
        <begin position="184"/>
        <end position="185"/>
    </location>
    <ligand>
        <name>substrate</name>
    </ligand>
</feature>
<comment type="pathway">
    <text evidence="7">Cell wall biogenesis; peptidoglycan biosynthesis.</text>
</comment>
<feature type="binding site" evidence="7">
    <location>
        <begin position="10"/>
        <end position="11"/>
    </location>
    <ligand>
        <name>substrate</name>
    </ligand>
</feature>